<dbReference type="InterPro" id="IPR032465">
    <property type="entry name" value="ACMSD"/>
</dbReference>
<dbReference type="SUPFAM" id="SSF51556">
    <property type="entry name" value="Metallo-dependent hydrolases"/>
    <property type="match status" value="1"/>
</dbReference>
<accession>A0AA41YU42</accession>
<reference evidence="3" key="2">
    <citation type="submission" date="2022-10" db="EMBL/GenBank/DDBJ databases">
        <authorList>
            <person name="Trinh H.N."/>
        </authorList>
    </citation>
    <scope>NUCLEOTIDE SEQUENCE</scope>
    <source>
        <strain evidence="3">RN2-1</strain>
    </source>
</reference>
<dbReference type="Proteomes" id="UP001165679">
    <property type="component" value="Unassembled WGS sequence"/>
</dbReference>
<evidence type="ECO:0000259" key="2">
    <source>
        <dbReference type="Pfam" id="PF04909"/>
    </source>
</evidence>
<dbReference type="PANTHER" id="PTHR21240">
    <property type="entry name" value="2-AMINO-3-CARBOXYLMUCONATE-6-SEMIALDEHYDE DECARBOXYLASE"/>
    <property type="match status" value="1"/>
</dbReference>
<dbReference type="EMBL" id="JAPDNT010000021">
    <property type="protein sequence ID" value="MCW3476603.1"/>
    <property type="molecule type" value="Genomic_DNA"/>
</dbReference>
<keyword evidence="1" id="KW-0456">Lyase</keyword>
<dbReference type="PANTHER" id="PTHR21240:SF19">
    <property type="entry name" value="CATALYTIC_ HYDROLASE"/>
    <property type="match status" value="1"/>
</dbReference>
<organism evidence="3 4">
    <name type="scientific">Limobrevibacterium gyesilva</name>
    <dbReference type="NCBI Taxonomy" id="2991712"/>
    <lineage>
        <taxon>Bacteria</taxon>
        <taxon>Pseudomonadati</taxon>
        <taxon>Pseudomonadota</taxon>
        <taxon>Alphaproteobacteria</taxon>
        <taxon>Acetobacterales</taxon>
        <taxon>Acetobacteraceae</taxon>
        <taxon>Limobrevibacterium</taxon>
    </lineage>
</organism>
<dbReference type="Gene3D" id="3.20.20.140">
    <property type="entry name" value="Metal-dependent hydrolases"/>
    <property type="match status" value="1"/>
</dbReference>
<dbReference type="GO" id="GO:0016787">
    <property type="term" value="F:hydrolase activity"/>
    <property type="evidence" value="ECO:0007669"/>
    <property type="project" value="InterPro"/>
</dbReference>
<proteinExistence type="predicted"/>
<dbReference type="AlphaFoldDB" id="A0AA41YU42"/>
<comment type="caution">
    <text evidence="3">The sequence shown here is derived from an EMBL/GenBank/DDBJ whole genome shotgun (WGS) entry which is preliminary data.</text>
</comment>
<evidence type="ECO:0000313" key="4">
    <source>
        <dbReference type="Proteomes" id="UP001165679"/>
    </source>
</evidence>
<reference evidence="3" key="1">
    <citation type="submission" date="2022-09" db="EMBL/GenBank/DDBJ databases">
        <title>Rhodovastum sp. nov. RN2-1 isolated from soil in Seongnam, South Korea.</title>
        <authorList>
            <person name="Le N.T."/>
        </authorList>
    </citation>
    <scope>NUCLEOTIDE SEQUENCE</scope>
    <source>
        <strain evidence="3">RN2-1</strain>
    </source>
</reference>
<feature type="domain" description="Amidohydrolase-related" evidence="2">
    <location>
        <begin position="59"/>
        <end position="299"/>
    </location>
</feature>
<dbReference type="InterPro" id="IPR006680">
    <property type="entry name" value="Amidohydro-rel"/>
</dbReference>
<name>A0AA41YU42_9PROT</name>
<evidence type="ECO:0000313" key="3">
    <source>
        <dbReference type="EMBL" id="MCW3476603.1"/>
    </source>
</evidence>
<dbReference type="GO" id="GO:0016831">
    <property type="term" value="F:carboxy-lyase activity"/>
    <property type="evidence" value="ECO:0007669"/>
    <property type="project" value="InterPro"/>
</dbReference>
<gene>
    <name evidence="3" type="ORF">OL599_18730</name>
</gene>
<sequence>MRRVIDLEMNLPRSEEEPGYWDAMHGRPGNAVADLQPRPEGYGFANYGHIFKGRTEAAEAEQAPVDDGGITRFIADMDRAGIELGVLGASNATLARICTAHPDRFIGLSATSPLDGMTGVRNFERLVREHGIGGLRVVALYNSIPASDRRYYPLYAKCVELDVPVRIYTSMNYANDRPYDLGHPRHLDTVAMDFPELRIVAGLAGWPWVNDMIGLLRRHPNLYVDTAAHRPRHFATKGSGWEPFLQFGNTLLQDKIMVGLSRSTFGMSFEQLIGEYLELPLKDSVMEKWLYRNALTFLRRA</sequence>
<dbReference type="RefSeq" id="WP_264715412.1">
    <property type="nucleotide sequence ID" value="NZ_JAPDNT010000021.1"/>
</dbReference>
<dbReference type="InterPro" id="IPR032466">
    <property type="entry name" value="Metal_Hydrolase"/>
</dbReference>
<keyword evidence="4" id="KW-1185">Reference proteome</keyword>
<evidence type="ECO:0000256" key="1">
    <source>
        <dbReference type="ARBA" id="ARBA00023239"/>
    </source>
</evidence>
<dbReference type="Pfam" id="PF04909">
    <property type="entry name" value="Amidohydro_2"/>
    <property type="match status" value="1"/>
</dbReference>
<protein>
    <submittedName>
        <fullName evidence="3">Amidohydrolase family protein</fullName>
    </submittedName>
</protein>